<dbReference type="RefSeq" id="WP_343251549.1">
    <property type="nucleotide sequence ID" value="NZ_HG937516.1"/>
</dbReference>
<feature type="active site" evidence="10">
    <location>
        <position position="159"/>
    </location>
</feature>
<dbReference type="Gene3D" id="3.40.50.300">
    <property type="entry name" value="P-loop containing nucleotide triphosphate hydrolases"/>
    <property type="match status" value="1"/>
</dbReference>
<evidence type="ECO:0000313" key="13">
    <source>
        <dbReference type="EMBL" id="CDN40208.1"/>
    </source>
</evidence>
<dbReference type="InterPro" id="IPR003755">
    <property type="entry name" value="HPr(Ser)_kin/Pase"/>
</dbReference>
<evidence type="ECO:0000256" key="8">
    <source>
        <dbReference type="ARBA" id="ARBA00023268"/>
    </source>
</evidence>
<dbReference type="Pfam" id="PF02603">
    <property type="entry name" value="Hpr_kinase_N"/>
    <property type="match status" value="1"/>
</dbReference>
<evidence type="ECO:0000256" key="5">
    <source>
        <dbReference type="ARBA" id="ARBA00022741"/>
    </source>
</evidence>
<accession>A0A292IHP1</accession>
<dbReference type="KEGG" id="mamp:MAMA39_00840"/>
<dbReference type="HAMAP" id="MF_01249">
    <property type="entry name" value="HPr_kinase"/>
    <property type="match status" value="1"/>
</dbReference>
<dbReference type="GO" id="GO:0000155">
    <property type="term" value="F:phosphorelay sensor kinase activity"/>
    <property type="evidence" value="ECO:0007669"/>
    <property type="project" value="InterPro"/>
</dbReference>
<dbReference type="GO" id="GO:0005524">
    <property type="term" value="F:ATP binding"/>
    <property type="evidence" value="ECO:0007669"/>
    <property type="project" value="UniProtKB-UniRule"/>
</dbReference>
<protein>
    <recommendedName>
        <fullName evidence="10">HPr kinase/phosphorylase</fullName>
        <shortName evidence="10">HPrK/P</shortName>
        <ecNumber evidence="10">2.7.11.-</ecNumber>
        <ecNumber evidence="10">2.7.4.-</ecNumber>
    </recommendedName>
    <alternativeName>
        <fullName evidence="10">HPr(Ser) kinase/phosphorylase</fullName>
    </alternativeName>
</protein>
<feature type="binding site" evidence="10">
    <location>
        <begin position="153"/>
        <end position="160"/>
    </location>
    <ligand>
        <name>ATP</name>
        <dbReference type="ChEBI" id="CHEBI:30616"/>
    </ligand>
</feature>
<dbReference type="InterPro" id="IPR011126">
    <property type="entry name" value="Hpr_kin/Pase_Hpr_N"/>
</dbReference>
<comment type="miscellaneous">
    <text evidence="10">Both phosphorylation and phosphorolysis are carried out by the same active site and suggest a common mechanism for both reactions.</text>
</comment>
<dbReference type="CDD" id="cd01918">
    <property type="entry name" value="HprK_C"/>
    <property type="match status" value="1"/>
</dbReference>
<proteinExistence type="inferred from homology"/>
<dbReference type="Pfam" id="PF07475">
    <property type="entry name" value="Hpr_kinase_C"/>
    <property type="match status" value="1"/>
</dbReference>
<dbReference type="EC" id="2.7.11.-" evidence="10"/>
<feature type="active site" description="Proton acceptor; for phosphorylation activity. Proton donor; for dephosphorylation activity" evidence="10">
    <location>
        <position position="177"/>
    </location>
</feature>
<dbReference type="PANTHER" id="PTHR30305:SF1">
    <property type="entry name" value="HPR KINASE_PHOSPHORYLASE"/>
    <property type="match status" value="1"/>
</dbReference>
<dbReference type="Proteomes" id="UP000261764">
    <property type="component" value="Chromosome I"/>
</dbReference>
<comment type="catalytic activity">
    <reaction evidence="9 10">
        <text>[HPr protein]-O-phospho-L-serine + phosphate + H(+) = [HPr protein]-L-serine + diphosphate</text>
        <dbReference type="Rhea" id="RHEA:46604"/>
        <dbReference type="Rhea" id="RHEA-COMP:11602"/>
        <dbReference type="Rhea" id="RHEA-COMP:11603"/>
        <dbReference type="ChEBI" id="CHEBI:15378"/>
        <dbReference type="ChEBI" id="CHEBI:29999"/>
        <dbReference type="ChEBI" id="CHEBI:33019"/>
        <dbReference type="ChEBI" id="CHEBI:43474"/>
        <dbReference type="ChEBI" id="CHEBI:83421"/>
    </reaction>
</comment>
<comment type="subunit">
    <text evidence="10">Homohexamer.</text>
</comment>
<dbReference type="SUPFAM" id="SSF75138">
    <property type="entry name" value="HprK N-terminal domain-like"/>
    <property type="match status" value="1"/>
</dbReference>
<evidence type="ECO:0000259" key="11">
    <source>
        <dbReference type="Pfam" id="PF02603"/>
    </source>
</evidence>
<evidence type="ECO:0000256" key="1">
    <source>
        <dbReference type="ARBA" id="ARBA00001120"/>
    </source>
</evidence>
<feature type="active site" evidence="10">
    <location>
        <position position="138"/>
    </location>
</feature>
<evidence type="ECO:0000256" key="7">
    <source>
        <dbReference type="ARBA" id="ARBA00022840"/>
    </source>
</evidence>
<feature type="region of interest" description="Important for the catalytic mechanism of both phosphorylation and dephosphorylation" evidence="10">
    <location>
        <begin position="200"/>
        <end position="209"/>
    </location>
</feature>
<evidence type="ECO:0000256" key="4">
    <source>
        <dbReference type="ARBA" id="ARBA00022679"/>
    </source>
</evidence>
<feature type="active site" evidence="10">
    <location>
        <position position="243"/>
    </location>
</feature>
<reference evidence="13 14" key="1">
    <citation type="journal article" date="2015" name="Clin. Infect. Dis.">
        <title>Genomic Investigations unmask Mycoplasma amphoriforme, a new respiratory pathogen.</title>
        <authorList>
            <person name="Gillespie S.H."/>
            <person name="Ling C.L."/>
            <person name="Oravcova K."/>
            <person name="Pinheiro M."/>
            <person name="Wells L."/>
            <person name="Bryant J.M."/>
            <person name="McHugh T.D."/>
            <person name="Bebear C."/>
            <person name="Webster D."/>
            <person name="Harris S.R."/>
            <person name="Seth-Smith H.M."/>
            <person name="Thomson N.R."/>
        </authorList>
    </citation>
    <scope>NUCLEOTIDE SEQUENCE [LARGE SCALE GENOMIC DNA]</scope>
    <source>
        <strain evidence="13 14">A39</strain>
    </source>
</reference>
<feature type="domain" description="HPr kinase/phosphorylase C-terminal" evidence="12">
    <location>
        <begin position="129"/>
        <end position="296"/>
    </location>
</feature>
<feature type="region of interest" description="Important for the catalytic mechanism of dephosphorylation" evidence="10">
    <location>
        <begin position="264"/>
        <end position="269"/>
    </location>
</feature>
<comment type="function">
    <text evidence="10">Catalyzes the ATP- as well as the pyrophosphate-dependent phosphorylation of a specific serine residue in HPr, a phosphocarrier protein of the phosphoenolpyruvate-dependent sugar phosphotransferase system (PTS). HprK/P also catalyzes the pyrophosphate-producing, inorganic phosphate-dependent dephosphorylation (phosphorolysis) of seryl-phosphorylated HPr (P-Ser-HPr).</text>
</comment>
<dbReference type="GO" id="GO:0004674">
    <property type="term" value="F:protein serine/threonine kinase activity"/>
    <property type="evidence" value="ECO:0007669"/>
    <property type="project" value="UniProtKB-KW"/>
</dbReference>
<dbReference type="Gene3D" id="3.40.1390.20">
    <property type="entry name" value="HprK N-terminal domain-like"/>
    <property type="match status" value="1"/>
</dbReference>
<keyword evidence="8 10" id="KW-0511">Multifunctional enzyme</keyword>
<dbReference type="InterPro" id="IPR011104">
    <property type="entry name" value="Hpr_kin/Pase_C"/>
</dbReference>
<comment type="domain">
    <text evidence="10">The Walker A ATP-binding motif also binds Pi and PPi.</text>
</comment>
<dbReference type="InterPro" id="IPR028979">
    <property type="entry name" value="Ser_kin/Pase_Hpr-like_N_sf"/>
</dbReference>
<dbReference type="PANTHER" id="PTHR30305">
    <property type="entry name" value="PROTEIN YJDM-RELATED"/>
    <property type="match status" value="1"/>
</dbReference>
<sequence length="326" mass="36414">MLTVAHVLQKFELSCKLIDGKNNLSNEIKKPGLSRAGFELSGFFLDNQIKSVIIFGNREQLYLSSLNKTERKHRLKQILDLNPPTIILTQSFKDIDSLIEANQNYQVPILLSTMFSSDINSSIGFYISEQLAAYETIHGVLIEVFGEGVLILGESGIGKSEIAMEMIKKNHLFIADDAVDITMLGGTVLGKANAIAKNFIEVRGLGILNITKMFGIEKIKDSTRITVVVEIVNITNKRYDFERLGADLKYKVIKGIRIPYYLLPVSPGRKVSDLLESVVIDLKLKLQGYNSASDFIGTTRSHTKKEEIVTNPVNQVRDYKNNEGSK</sequence>
<feature type="binding site" evidence="10">
    <location>
        <position position="160"/>
    </location>
    <ligand>
        <name>Mg(2+)</name>
        <dbReference type="ChEBI" id="CHEBI:18420"/>
    </ligand>
</feature>
<name>A0A292IHP1_9MOLU</name>
<evidence type="ECO:0000256" key="9">
    <source>
        <dbReference type="ARBA" id="ARBA00047657"/>
    </source>
</evidence>
<keyword evidence="10" id="KW-0460">Magnesium</keyword>
<dbReference type="GO" id="GO:0006109">
    <property type="term" value="P:regulation of carbohydrate metabolic process"/>
    <property type="evidence" value="ECO:0007669"/>
    <property type="project" value="UniProtKB-UniRule"/>
</dbReference>
<dbReference type="EMBL" id="HG937516">
    <property type="protein sequence ID" value="CDN40208.1"/>
    <property type="molecule type" value="Genomic_DNA"/>
</dbReference>
<dbReference type="InterPro" id="IPR027417">
    <property type="entry name" value="P-loop_NTPase"/>
</dbReference>
<evidence type="ECO:0000313" key="14">
    <source>
        <dbReference type="Proteomes" id="UP000261764"/>
    </source>
</evidence>
<organism evidence="13 14">
    <name type="scientific">Mycoplasma amphoriforme A39</name>
    <dbReference type="NCBI Taxonomy" id="572419"/>
    <lineage>
        <taxon>Bacteria</taxon>
        <taxon>Bacillati</taxon>
        <taxon>Mycoplasmatota</taxon>
        <taxon>Mollicutes</taxon>
        <taxon>Mycoplasmataceae</taxon>
        <taxon>Mycoplasma</taxon>
    </lineage>
</organism>
<comment type="catalytic activity">
    <reaction evidence="1 10">
        <text>[HPr protein]-L-serine + ATP = [HPr protein]-O-phospho-L-serine + ADP + H(+)</text>
        <dbReference type="Rhea" id="RHEA:46600"/>
        <dbReference type="Rhea" id="RHEA-COMP:11602"/>
        <dbReference type="Rhea" id="RHEA-COMP:11603"/>
        <dbReference type="ChEBI" id="CHEBI:15378"/>
        <dbReference type="ChEBI" id="CHEBI:29999"/>
        <dbReference type="ChEBI" id="CHEBI:30616"/>
        <dbReference type="ChEBI" id="CHEBI:83421"/>
        <dbReference type="ChEBI" id="CHEBI:456216"/>
    </reaction>
</comment>
<comment type="cofactor">
    <cofactor evidence="10">
        <name>Mg(2+)</name>
        <dbReference type="ChEBI" id="CHEBI:18420"/>
    </cofactor>
</comment>
<evidence type="ECO:0000256" key="10">
    <source>
        <dbReference type="HAMAP-Rule" id="MF_01249"/>
    </source>
</evidence>
<keyword evidence="7 10" id="KW-0067">ATP-binding</keyword>
<keyword evidence="4 10" id="KW-0808">Transferase</keyword>
<dbReference type="AlphaFoldDB" id="A0A292IHP1"/>
<feature type="domain" description="HPr(Ser) kinase/phosphorylase N-terminal" evidence="11">
    <location>
        <begin position="3"/>
        <end position="126"/>
    </location>
</feature>
<feature type="binding site" evidence="10">
    <location>
        <position position="201"/>
    </location>
    <ligand>
        <name>Mg(2+)</name>
        <dbReference type="ChEBI" id="CHEBI:18420"/>
    </ligand>
</feature>
<evidence type="ECO:0000256" key="3">
    <source>
        <dbReference type="ARBA" id="ARBA00022527"/>
    </source>
</evidence>
<evidence type="ECO:0000259" key="12">
    <source>
        <dbReference type="Pfam" id="PF07475"/>
    </source>
</evidence>
<keyword evidence="14" id="KW-1185">Reference proteome</keyword>
<keyword evidence="3 10" id="KW-0723">Serine/threonine-protein kinase</keyword>
<keyword evidence="10" id="KW-0479">Metal-binding</keyword>
<evidence type="ECO:0000256" key="6">
    <source>
        <dbReference type="ARBA" id="ARBA00022777"/>
    </source>
</evidence>
<dbReference type="GO" id="GO:0004712">
    <property type="term" value="F:protein serine/threonine/tyrosine kinase activity"/>
    <property type="evidence" value="ECO:0007669"/>
    <property type="project" value="UniProtKB-UniRule"/>
</dbReference>
<dbReference type="SUPFAM" id="SSF53795">
    <property type="entry name" value="PEP carboxykinase-like"/>
    <property type="match status" value="1"/>
</dbReference>
<evidence type="ECO:0000256" key="2">
    <source>
        <dbReference type="ARBA" id="ARBA00006883"/>
    </source>
</evidence>
<comment type="similarity">
    <text evidence="2 10">Belongs to the HPrK/P family.</text>
</comment>
<gene>
    <name evidence="10" type="primary">hprK</name>
    <name evidence="13" type="ORF">MAMA39_00840</name>
</gene>
<dbReference type="EC" id="2.7.4.-" evidence="10"/>
<keyword evidence="6 10" id="KW-0418">Kinase</keyword>
<dbReference type="NCBIfam" id="TIGR00679">
    <property type="entry name" value="hpr-ser"/>
    <property type="match status" value="1"/>
</dbReference>
<keyword evidence="5 10" id="KW-0547">Nucleotide-binding</keyword>
<dbReference type="GO" id="GO:0000287">
    <property type="term" value="F:magnesium ion binding"/>
    <property type="evidence" value="ECO:0007669"/>
    <property type="project" value="UniProtKB-UniRule"/>
</dbReference>